<organism evidence="2 3">
    <name type="scientific">Flavobacterium cerinum</name>
    <dbReference type="NCBI Taxonomy" id="2502784"/>
    <lineage>
        <taxon>Bacteria</taxon>
        <taxon>Pseudomonadati</taxon>
        <taxon>Bacteroidota</taxon>
        <taxon>Flavobacteriia</taxon>
        <taxon>Flavobacteriales</taxon>
        <taxon>Flavobacteriaceae</taxon>
        <taxon>Flavobacterium</taxon>
    </lineage>
</organism>
<comment type="caution">
    <text evidence="2">The sequence shown here is derived from an EMBL/GenBank/DDBJ whole genome shotgun (WGS) entry which is preliminary data.</text>
</comment>
<dbReference type="EMBL" id="SBII01000001">
    <property type="protein sequence ID" value="RWX03845.1"/>
    <property type="molecule type" value="Genomic_DNA"/>
</dbReference>
<dbReference type="OrthoDB" id="1359118at2"/>
<dbReference type="AlphaFoldDB" id="A0A444HFT0"/>
<evidence type="ECO:0000313" key="2">
    <source>
        <dbReference type="EMBL" id="RWX03845.1"/>
    </source>
</evidence>
<evidence type="ECO:0000256" key="1">
    <source>
        <dbReference type="SAM" id="SignalP"/>
    </source>
</evidence>
<evidence type="ECO:0000313" key="3">
    <source>
        <dbReference type="Proteomes" id="UP000287527"/>
    </source>
</evidence>
<keyword evidence="3" id="KW-1185">Reference proteome</keyword>
<proteinExistence type="predicted"/>
<sequence length="126" mass="13901">MKKIIAVFVIMLAFGVNANAQQKKATPSTQVAATNKANAEQKANFSEAALKDIATLSNYVKLTSQQEVALKSLFEYKHQIYAQNISEERKVILAENIKGKINSILGDDLFAKIEGNTQLMNVLTKQ</sequence>
<reference evidence="2 3" key="1">
    <citation type="submission" date="2019-01" db="EMBL/GenBank/DDBJ databases">
        <title>Flavobacterium sp. nov.,isolated from freshwater.</title>
        <authorList>
            <person name="Zhang R."/>
            <person name="Du Z.-J."/>
        </authorList>
    </citation>
    <scope>NUCLEOTIDE SEQUENCE [LARGE SCALE GENOMIC DNA]</scope>
    <source>
        <strain evidence="2 3">1E403</strain>
    </source>
</reference>
<dbReference type="RefSeq" id="WP_128388398.1">
    <property type="nucleotide sequence ID" value="NZ_SBII01000001.1"/>
</dbReference>
<feature type="chain" id="PRO_5019120711" evidence="1">
    <location>
        <begin position="19"/>
        <end position="126"/>
    </location>
</feature>
<protein>
    <submittedName>
        <fullName evidence="2">Uncharacterized protein</fullName>
    </submittedName>
</protein>
<dbReference type="Proteomes" id="UP000287527">
    <property type="component" value="Unassembled WGS sequence"/>
</dbReference>
<keyword evidence="1" id="KW-0732">Signal</keyword>
<feature type="signal peptide" evidence="1">
    <location>
        <begin position="1"/>
        <end position="18"/>
    </location>
</feature>
<name>A0A444HFT0_9FLAO</name>
<accession>A0A444HFT0</accession>
<gene>
    <name evidence="2" type="ORF">EPI11_02630</name>
</gene>